<dbReference type="InterPro" id="IPR020904">
    <property type="entry name" value="Sc_DH/Rdtase_CS"/>
</dbReference>
<name>A0ABU0H5M9_9HYPH</name>
<dbReference type="SMART" id="SM00822">
    <property type="entry name" value="PKS_KR"/>
    <property type="match status" value="1"/>
</dbReference>
<dbReference type="PROSITE" id="PS00061">
    <property type="entry name" value="ADH_SHORT"/>
    <property type="match status" value="1"/>
</dbReference>
<dbReference type="Proteomes" id="UP001241603">
    <property type="component" value="Unassembled WGS sequence"/>
</dbReference>
<dbReference type="SUPFAM" id="SSF51735">
    <property type="entry name" value="NAD(P)-binding Rossmann-fold domains"/>
    <property type="match status" value="1"/>
</dbReference>
<dbReference type="InterPro" id="IPR002347">
    <property type="entry name" value="SDR_fam"/>
</dbReference>
<dbReference type="InterPro" id="IPR036291">
    <property type="entry name" value="NAD(P)-bd_dom_sf"/>
</dbReference>
<dbReference type="PANTHER" id="PTHR42879:SF2">
    <property type="entry name" value="3-OXOACYL-[ACYL-CARRIER-PROTEIN] REDUCTASE FABG"/>
    <property type="match status" value="1"/>
</dbReference>
<sequence length="314" mass="33587">MRRRSVRAKTSAPVFVLDGHFKVRNGLFHRPVLLWAPDRHMGKHAMDLNLDGKVALITGSSKGIGEAIARGLAREGAIVIVHGRNRTRTEEVAEDIKGRGGRAHAVVGDLTHEGDVQRLVDQTQALVRPVEILINNAGGSGETEDWSTTRPETWAAGYDRNVLAAVRVTTRLLPGMRAAKWGRIVNISSLAALMPPARRPDYAAAKAAMIAMTASLAKAVALDGITANTVSPGTIHSASLDEAFRKVALNEGLAADAPWPDIERIVLPMFADVPLGRVGTLEEIADAVSFLVSPRASYITGANLRLVGGMWPGL</sequence>
<reference evidence="4 5" key="1">
    <citation type="submission" date="2023-07" db="EMBL/GenBank/DDBJ databases">
        <title>Genomic Encyclopedia of Type Strains, Phase IV (KMG-IV): sequencing the most valuable type-strain genomes for metagenomic binning, comparative biology and taxonomic classification.</title>
        <authorList>
            <person name="Goeker M."/>
        </authorList>
    </citation>
    <scope>NUCLEOTIDE SEQUENCE [LARGE SCALE GENOMIC DNA]</scope>
    <source>
        <strain evidence="4 5">B6-8</strain>
    </source>
</reference>
<dbReference type="Pfam" id="PF00106">
    <property type="entry name" value="adh_short"/>
    <property type="match status" value="1"/>
</dbReference>
<evidence type="ECO:0000259" key="3">
    <source>
        <dbReference type="SMART" id="SM00822"/>
    </source>
</evidence>
<evidence type="ECO:0000256" key="2">
    <source>
        <dbReference type="RuleBase" id="RU000363"/>
    </source>
</evidence>
<dbReference type="Gene3D" id="3.40.50.720">
    <property type="entry name" value="NAD(P)-binding Rossmann-like Domain"/>
    <property type="match status" value="1"/>
</dbReference>
<comment type="similarity">
    <text evidence="1 2">Belongs to the short-chain dehydrogenases/reductases (SDR) family.</text>
</comment>
<accession>A0ABU0H5M9</accession>
<organism evidence="4 5">
    <name type="scientific">Kaistia dalseonensis</name>
    <dbReference type="NCBI Taxonomy" id="410840"/>
    <lineage>
        <taxon>Bacteria</taxon>
        <taxon>Pseudomonadati</taxon>
        <taxon>Pseudomonadota</taxon>
        <taxon>Alphaproteobacteria</taxon>
        <taxon>Hyphomicrobiales</taxon>
        <taxon>Kaistiaceae</taxon>
        <taxon>Kaistia</taxon>
    </lineage>
</organism>
<dbReference type="PRINTS" id="PR00081">
    <property type="entry name" value="GDHRDH"/>
</dbReference>
<evidence type="ECO:0000313" key="4">
    <source>
        <dbReference type="EMBL" id="MDQ0437613.1"/>
    </source>
</evidence>
<proteinExistence type="inferred from homology"/>
<dbReference type="EMBL" id="JAUSVO010000002">
    <property type="protein sequence ID" value="MDQ0437613.1"/>
    <property type="molecule type" value="Genomic_DNA"/>
</dbReference>
<gene>
    <name evidence="4" type="ORF">QO014_001998</name>
</gene>
<keyword evidence="5" id="KW-1185">Reference proteome</keyword>
<dbReference type="PANTHER" id="PTHR42879">
    <property type="entry name" value="3-OXOACYL-(ACYL-CARRIER-PROTEIN) REDUCTASE"/>
    <property type="match status" value="1"/>
</dbReference>
<dbReference type="InterPro" id="IPR050259">
    <property type="entry name" value="SDR"/>
</dbReference>
<evidence type="ECO:0000313" key="5">
    <source>
        <dbReference type="Proteomes" id="UP001241603"/>
    </source>
</evidence>
<dbReference type="PRINTS" id="PR00080">
    <property type="entry name" value="SDRFAMILY"/>
</dbReference>
<feature type="domain" description="Ketoreductase" evidence="3">
    <location>
        <begin position="53"/>
        <end position="228"/>
    </location>
</feature>
<evidence type="ECO:0000256" key="1">
    <source>
        <dbReference type="ARBA" id="ARBA00006484"/>
    </source>
</evidence>
<protein>
    <submittedName>
        <fullName evidence="4">NAD(P)-dependent dehydrogenase (Short-subunit alcohol dehydrogenase family)</fullName>
    </submittedName>
</protein>
<dbReference type="InterPro" id="IPR057326">
    <property type="entry name" value="KR_dom"/>
</dbReference>
<comment type="caution">
    <text evidence="4">The sequence shown here is derived from an EMBL/GenBank/DDBJ whole genome shotgun (WGS) entry which is preliminary data.</text>
</comment>